<dbReference type="SMART" id="SM00116">
    <property type="entry name" value="CBS"/>
    <property type="match status" value="4"/>
</dbReference>
<evidence type="ECO:0000256" key="2">
    <source>
        <dbReference type="PROSITE-ProRule" id="PRU00703"/>
    </source>
</evidence>
<dbReference type="PROSITE" id="PS51371">
    <property type="entry name" value="CBS"/>
    <property type="match status" value="3"/>
</dbReference>
<organism evidence="7 8">
    <name type="scientific">Zingiber officinale</name>
    <name type="common">Ginger</name>
    <name type="synonym">Amomum zingiber</name>
    <dbReference type="NCBI Taxonomy" id="94328"/>
    <lineage>
        <taxon>Eukaryota</taxon>
        <taxon>Viridiplantae</taxon>
        <taxon>Streptophyta</taxon>
        <taxon>Embryophyta</taxon>
        <taxon>Tracheophyta</taxon>
        <taxon>Spermatophyta</taxon>
        <taxon>Magnoliopsida</taxon>
        <taxon>Liliopsida</taxon>
        <taxon>Zingiberales</taxon>
        <taxon>Zingiberaceae</taxon>
        <taxon>Zingiber</taxon>
    </lineage>
</organism>
<keyword evidence="4" id="KW-0472">Membrane</keyword>
<keyword evidence="8" id="KW-1185">Reference proteome</keyword>
<dbReference type="SUPFAM" id="SSF54631">
    <property type="entry name" value="CBS-domain pair"/>
    <property type="match status" value="2"/>
</dbReference>
<dbReference type="Pfam" id="PF00564">
    <property type="entry name" value="PB1"/>
    <property type="match status" value="1"/>
</dbReference>
<dbReference type="Gene3D" id="3.10.580.10">
    <property type="entry name" value="CBS-domain"/>
    <property type="match status" value="2"/>
</dbReference>
<dbReference type="PANTHER" id="PTHR48108:SF26">
    <property type="entry name" value="CBS DOMAIN-CONTAINING PROTEIN DDB_G0289609"/>
    <property type="match status" value="1"/>
</dbReference>
<dbReference type="Gene3D" id="3.90.1280.20">
    <property type="match status" value="1"/>
</dbReference>
<evidence type="ECO:0000256" key="3">
    <source>
        <dbReference type="SAM" id="MobiDB-lite"/>
    </source>
</evidence>
<evidence type="ECO:0000259" key="6">
    <source>
        <dbReference type="PROSITE" id="PS51745"/>
    </source>
</evidence>
<feature type="domain" description="PB1" evidence="6">
    <location>
        <begin position="411"/>
        <end position="510"/>
    </location>
</feature>
<dbReference type="EMBL" id="JACMSC010000014">
    <property type="protein sequence ID" value="KAG6490633.1"/>
    <property type="molecule type" value="Genomic_DNA"/>
</dbReference>
<evidence type="ECO:0000256" key="4">
    <source>
        <dbReference type="SAM" id="Phobius"/>
    </source>
</evidence>
<feature type="region of interest" description="Disordered" evidence="3">
    <location>
        <begin position="25"/>
        <end position="46"/>
    </location>
</feature>
<dbReference type="SMART" id="SM00666">
    <property type="entry name" value="PB1"/>
    <property type="match status" value="1"/>
</dbReference>
<evidence type="ECO:0000259" key="5">
    <source>
        <dbReference type="PROSITE" id="PS51371"/>
    </source>
</evidence>
<accession>A0A8J5FMQ1</accession>
<feature type="domain" description="CBS" evidence="5">
    <location>
        <begin position="121"/>
        <end position="176"/>
    </location>
</feature>
<keyword evidence="4" id="KW-1133">Transmembrane helix</keyword>
<dbReference type="InterPro" id="IPR000270">
    <property type="entry name" value="PB1_dom"/>
</dbReference>
<evidence type="ECO:0000313" key="7">
    <source>
        <dbReference type="EMBL" id="KAG6490633.1"/>
    </source>
</evidence>
<dbReference type="InterPro" id="IPR051462">
    <property type="entry name" value="CBS_domain-containing"/>
</dbReference>
<feature type="domain" description="CBS" evidence="5">
    <location>
        <begin position="224"/>
        <end position="281"/>
    </location>
</feature>
<keyword evidence="4" id="KW-0812">Transmembrane</keyword>
<dbReference type="Gene3D" id="3.10.20.90">
    <property type="entry name" value="Phosphatidylinositol 3-kinase Catalytic Subunit, Chain A, domain 1"/>
    <property type="match status" value="1"/>
</dbReference>
<dbReference type="AlphaFoldDB" id="A0A8J5FMQ1"/>
<dbReference type="InterPro" id="IPR046342">
    <property type="entry name" value="CBS_dom_sf"/>
</dbReference>
<gene>
    <name evidence="7" type="ORF">ZIOFF_051942</name>
</gene>
<feature type="region of interest" description="Disordered" evidence="3">
    <location>
        <begin position="391"/>
        <end position="412"/>
    </location>
</feature>
<proteinExistence type="predicted"/>
<dbReference type="Pfam" id="PF00571">
    <property type="entry name" value="CBS"/>
    <property type="match status" value="4"/>
</dbReference>
<dbReference type="InterPro" id="IPR053793">
    <property type="entry name" value="PB1-like"/>
</dbReference>
<name>A0A8J5FMQ1_ZINOF</name>
<evidence type="ECO:0000313" key="8">
    <source>
        <dbReference type="Proteomes" id="UP000734854"/>
    </source>
</evidence>
<sequence length="559" mass="60939">MATHVMPPASRRDYLASHRVIPVENGSDAATPIGSSSDPTTSNGSSRAVAVKKLRLSKSLILSQETTVYDACRRMASRKLDAVLLADAEGFLSGIVTAMDVVTKIVAVGLCPEQTIITKIMTRSPVFVMADTLASEALQMMVQGKFRHLPVVENGEVTAMLNINKCLYDAISRLERTVEQGYAIAAAIEGFDSQRQGKFSAPFSFTEVLQERMFKPFLSTIISENTKAVVVSPSDSVYIAAKKMLEFQVRSVIVANANRPRGILTSKDVLRRVVVQHLSPELILVKKRNSIEPDTTLTKLNCSTVLIPFCNLSLQVVMTVNPFCATLEMTVLEALHVIRDQNFSHLPVIDREGLVLACLDVVHLTRAAGLMVEENAGVFNGMANIVTQKSSDYSPHVEPGHEEYDTRSGLSSSITSEGAETEMLYPPPPIGNSIVFKLTDKKGRTKTLFELVSAVGQRIAIDGEKCKIKLLYEDSEGDKVLLATDDDLVEAMNHAKSIGWKVLRLHIDDLETNKAATSSTSGLALIKRNAWKSTRAGILVGTLAAASIGVLVYLKRHKV</sequence>
<protein>
    <submittedName>
        <fullName evidence="7">Uncharacterized protein</fullName>
    </submittedName>
</protein>
<feature type="compositionally biased region" description="Low complexity" evidence="3">
    <location>
        <begin position="34"/>
        <end position="46"/>
    </location>
</feature>
<reference evidence="7 8" key="1">
    <citation type="submission" date="2020-08" db="EMBL/GenBank/DDBJ databases">
        <title>Plant Genome Project.</title>
        <authorList>
            <person name="Zhang R.-G."/>
        </authorList>
    </citation>
    <scope>NUCLEOTIDE SEQUENCE [LARGE SCALE GENOMIC DNA]</scope>
    <source>
        <tissue evidence="7">Rhizome</tissue>
    </source>
</reference>
<feature type="transmembrane region" description="Helical" evidence="4">
    <location>
        <begin position="536"/>
        <end position="554"/>
    </location>
</feature>
<dbReference type="PROSITE" id="PS51745">
    <property type="entry name" value="PB1"/>
    <property type="match status" value="1"/>
</dbReference>
<keyword evidence="1" id="KW-0677">Repeat</keyword>
<feature type="domain" description="CBS" evidence="5">
    <location>
        <begin position="318"/>
        <end position="377"/>
    </location>
</feature>
<comment type="caution">
    <text evidence="7">The sequence shown here is derived from an EMBL/GenBank/DDBJ whole genome shotgun (WGS) entry which is preliminary data.</text>
</comment>
<dbReference type="Proteomes" id="UP000734854">
    <property type="component" value="Unassembled WGS sequence"/>
</dbReference>
<evidence type="ECO:0000256" key="1">
    <source>
        <dbReference type="ARBA" id="ARBA00022737"/>
    </source>
</evidence>
<dbReference type="SUPFAM" id="SSF54277">
    <property type="entry name" value="CAD &amp; PB1 domains"/>
    <property type="match status" value="1"/>
</dbReference>
<dbReference type="PANTHER" id="PTHR48108">
    <property type="entry name" value="CBS DOMAIN-CONTAINING PROTEIN CBSX2, CHLOROPLASTIC"/>
    <property type="match status" value="1"/>
</dbReference>
<keyword evidence="2" id="KW-0129">CBS domain</keyword>
<dbReference type="InterPro" id="IPR000644">
    <property type="entry name" value="CBS_dom"/>
</dbReference>